<evidence type="ECO:0000256" key="1">
    <source>
        <dbReference type="SAM" id="MobiDB-lite"/>
    </source>
</evidence>
<protein>
    <submittedName>
        <fullName evidence="2">VPDSG-CTERM exosortase interaction domain protein</fullName>
    </submittedName>
</protein>
<feature type="region of interest" description="Disordered" evidence="1">
    <location>
        <begin position="664"/>
        <end position="686"/>
    </location>
</feature>
<dbReference type="HOGENOM" id="CLU_273713_0_0_9"/>
<evidence type="ECO:0000313" key="2">
    <source>
        <dbReference type="EMBL" id="EGQ21068.1"/>
    </source>
</evidence>
<dbReference type="Proteomes" id="UP000005316">
    <property type="component" value="Unassembled WGS sequence"/>
</dbReference>
<gene>
    <name evidence="2" type="ORF">HMPREF9372_3351</name>
</gene>
<accession>F9DX20</accession>
<feature type="compositionally biased region" description="Polar residues" evidence="1">
    <location>
        <begin position="519"/>
        <end position="531"/>
    </location>
</feature>
<dbReference type="eggNOG" id="COG3064">
    <property type="taxonomic scope" value="Bacteria"/>
</dbReference>
<feature type="compositionally biased region" description="Basic and acidic residues" evidence="1">
    <location>
        <begin position="488"/>
        <end position="499"/>
    </location>
</feature>
<evidence type="ECO:0000313" key="3">
    <source>
        <dbReference type="Proteomes" id="UP000005316"/>
    </source>
</evidence>
<dbReference type="eggNOG" id="COG3941">
    <property type="taxonomic scope" value="Bacteria"/>
</dbReference>
<dbReference type="AlphaFoldDB" id="F9DX20"/>
<proteinExistence type="predicted"/>
<comment type="caution">
    <text evidence="2">The sequence shown here is derived from an EMBL/GenBank/DDBJ whole genome shotgun (WGS) entry which is preliminary data.</text>
</comment>
<dbReference type="EMBL" id="AFPZ01000105">
    <property type="protein sequence ID" value="EGQ21068.1"/>
    <property type="molecule type" value="Genomic_DNA"/>
</dbReference>
<organism evidence="2 3">
    <name type="scientific">Sporosarcina newyorkensis 2681</name>
    <dbReference type="NCBI Taxonomy" id="1027292"/>
    <lineage>
        <taxon>Bacteria</taxon>
        <taxon>Bacillati</taxon>
        <taxon>Bacillota</taxon>
        <taxon>Bacilli</taxon>
        <taxon>Bacillales</taxon>
        <taxon>Caryophanaceae</taxon>
        <taxon>Sporosarcina</taxon>
    </lineage>
</organism>
<feature type="region of interest" description="Disordered" evidence="1">
    <location>
        <begin position="468"/>
        <end position="563"/>
    </location>
</feature>
<reference evidence="2 3" key="1">
    <citation type="submission" date="2011-04" db="EMBL/GenBank/DDBJ databases">
        <authorList>
            <person name="Muzny D."/>
            <person name="Qin X."/>
            <person name="Deng J."/>
            <person name="Jiang H."/>
            <person name="Liu Y."/>
            <person name="Qu J."/>
            <person name="Song X.-Z."/>
            <person name="Zhang L."/>
            <person name="Thornton R."/>
            <person name="Coyle M."/>
            <person name="Francisco L."/>
            <person name="Jackson L."/>
            <person name="Javaid M."/>
            <person name="Korchina V."/>
            <person name="Kovar C."/>
            <person name="Mata R."/>
            <person name="Mathew T."/>
            <person name="Ngo R."/>
            <person name="Nguyen L."/>
            <person name="Nguyen N."/>
            <person name="Okwuonu G."/>
            <person name="Ongeri F."/>
            <person name="Pham C."/>
            <person name="Simmons D."/>
            <person name="Wilczek-Boney K."/>
            <person name="Hale W."/>
            <person name="Jakkamsetti A."/>
            <person name="Pham P."/>
            <person name="Ruth R."/>
            <person name="San Lucas F."/>
            <person name="Warren J."/>
            <person name="Zhang J."/>
            <person name="Zhao Z."/>
            <person name="Zhou C."/>
            <person name="Zhu D."/>
            <person name="Lee S."/>
            <person name="Bess C."/>
            <person name="Blankenburg K."/>
            <person name="Forbes L."/>
            <person name="Fu Q."/>
            <person name="Gubbala S."/>
            <person name="Hirani K."/>
            <person name="Jayaseelan J.C."/>
            <person name="Lara F."/>
            <person name="Munidasa M."/>
            <person name="Palculict T."/>
            <person name="Patil S."/>
            <person name="Pu L.-L."/>
            <person name="Saada N."/>
            <person name="Tang L."/>
            <person name="Weissenberger G."/>
            <person name="Zhu Y."/>
            <person name="Hemphill L."/>
            <person name="Shang Y."/>
            <person name="Youmans B."/>
            <person name="Ayvaz T."/>
            <person name="Ross M."/>
            <person name="Santibanez J."/>
            <person name="Aqrawi P."/>
            <person name="Gross S."/>
            <person name="Joshi V."/>
            <person name="Fowler G."/>
            <person name="Nazareth L."/>
            <person name="Reid J."/>
            <person name="Worley K."/>
            <person name="Petrosino J."/>
            <person name="Highlander S."/>
            <person name="Gibbs R."/>
        </authorList>
    </citation>
    <scope>NUCLEOTIDE SEQUENCE [LARGE SCALE GENOMIC DNA]</scope>
    <source>
        <strain evidence="2 3">2681</strain>
    </source>
</reference>
<feature type="compositionally biased region" description="Low complexity" evidence="1">
    <location>
        <begin position="664"/>
        <end position="683"/>
    </location>
</feature>
<dbReference type="OrthoDB" id="90760at2"/>
<sequence>MAREIYRVEIPIEAKDNYSSTLRQAERHTTQFEKRMERTTSRVNKRLNDLTNGRWSMTINAVDKASRVANRVSSYIHRVANRSYRFTLRAFDMASRTIGGVRRALTSIPALVTVTLGVIGAGKLKDATVGAAMSFEQYEVSMTHWLDGNQKKAKNLVKWMGQFADTTPFSSVDLFPALTRGIGVTGGDVKQAQGLLKLSADMAALTPGTSVSDAMESLADAQMGEMERLKAFNMTFTKKEFDKIGFAGVVDQLTQKFDGGAEKLSKTALGVLNTLKGYRSSLLRSLGEGILKPMKPRLDSINQWLADNQDKWSSWKGTVKKHGKQASEFVFSNLEKGFNYVQSRYLNNKEFMDLSFKGKVDFIMGDVNQWWNGKGKKALDGWWEGTGKPWASEIGLSIGESIFEGIKSGILKGLDTLGDIWGNAFEEPSMKSFGGAGAATLGAGAIGAMVLSPLLKVLKMPFDLTKWAKDKMPGGKSGKGGGTTVVTEGKKPSDGKQQDTKSSNKKPPGPVILDHNGKPISSQPSKPASTVKSEPKPSGPKPSSKPDKKPSSKTPPKQTTKFWDKLKPSNWKGLEKLGNIGKRIPVIGSLIAAMSLAGSSKDELPGAIGAAGGGITGAMIGGAVGSVVPVVGTTIGAFGGGILGSIFGEKAINGVMNHFAPNQASAAEQPGGAPAASGGSPAQMPDFTAMNQHAQTLTTALSDMASKAQSASHNVDALTMTFGEAAGWVAGAFYPLQGSTAGLSHNIDALTMVIGESSGWIVGAFYPLSTSGGNLSHNVDAMAITLAESTVTVANSFLPLSSSGAALNQNTGALSLVLGESSGIVVGAYFPLAASGPMLHQNTSALAMVLGMASGWVASINGVPAGAAAVKGALNSLAARINSVPAPSVSGSGASAPSVGKRRGGPQAYANGGFINRPHLGLVGEAGPEMIIPLSSGRRGRAMDLFNRTASMLGVRPYAGGGLVGAEPIVPGYGESSPNLALAGTMGGTIKSGSPSSVHVSAPLKLEINNGGMGDESQIRGIVVRYMREFVDNLKEALNNRP</sequence>
<name>F9DX20_9BACL</name>
<dbReference type="RefSeq" id="WP_009498042.1">
    <property type="nucleotide sequence ID" value="NZ_GL982998.1"/>
</dbReference>